<evidence type="ECO:0000313" key="2">
    <source>
        <dbReference type="Proteomes" id="UP001381693"/>
    </source>
</evidence>
<accession>A0AAN8WWY2</accession>
<name>A0AAN8WWY2_HALRR</name>
<dbReference type="InterPro" id="IPR051135">
    <property type="entry name" value="Gal/GlcNAc/GalNAc_ST"/>
</dbReference>
<gene>
    <name evidence="1" type="ORF">SK128_006126</name>
</gene>
<dbReference type="Proteomes" id="UP001381693">
    <property type="component" value="Unassembled WGS sequence"/>
</dbReference>
<keyword evidence="2" id="KW-1185">Reference proteome</keyword>
<dbReference type="GO" id="GO:0001517">
    <property type="term" value="F:N-acetylglucosamine 6-O-sulfotransferase activity"/>
    <property type="evidence" value="ECO:0007669"/>
    <property type="project" value="TreeGrafter"/>
</dbReference>
<dbReference type="GO" id="GO:0006790">
    <property type="term" value="P:sulfur compound metabolic process"/>
    <property type="evidence" value="ECO:0007669"/>
    <property type="project" value="TreeGrafter"/>
</dbReference>
<protein>
    <recommendedName>
        <fullName evidence="3">Sulfotransferase</fullName>
    </recommendedName>
</protein>
<dbReference type="PANTHER" id="PTHR10704:SF44">
    <property type="entry name" value="LD35051P-RELATED"/>
    <property type="match status" value="1"/>
</dbReference>
<reference evidence="1 2" key="1">
    <citation type="submission" date="2023-11" db="EMBL/GenBank/DDBJ databases">
        <title>Halocaridina rubra genome assembly.</title>
        <authorList>
            <person name="Smith C."/>
        </authorList>
    </citation>
    <scope>NUCLEOTIDE SEQUENCE [LARGE SCALE GENOMIC DNA]</scope>
    <source>
        <strain evidence="1">EP-1</strain>
        <tissue evidence="1">Whole</tissue>
    </source>
</reference>
<comment type="caution">
    <text evidence="1">The sequence shown here is derived from an EMBL/GenBank/DDBJ whole genome shotgun (WGS) entry which is preliminary data.</text>
</comment>
<dbReference type="EMBL" id="JAXCGZ010013802">
    <property type="protein sequence ID" value="KAK7071936.1"/>
    <property type="molecule type" value="Genomic_DNA"/>
</dbReference>
<feature type="non-terminal residue" evidence="1">
    <location>
        <position position="158"/>
    </location>
</feature>
<organism evidence="1 2">
    <name type="scientific">Halocaridina rubra</name>
    <name type="common">Hawaiian red shrimp</name>
    <dbReference type="NCBI Taxonomy" id="373956"/>
    <lineage>
        <taxon>Eukaryota</taxon>
        <taxon>Metazoa</taxon>
        <taxon>Ecdysozoa</taxon>
        <taxon>Arthropoda</taxon>
        <taxon>Crustacea</taxon>
        <taxon>Multicrustacea</taxon>
        <taxon>Malacostraca</taxon>
        <taxon>Eumalacostraca</taxon>
        <taxon>Eucarida</taxon>
        <taxon>Decapoda</taxon>
        <taxon>Pleocyemata</taxon>
        <taxon>Caridea</taxon>
        <taxon>Atyoidea</taxon>
        <taxon>Atyidae</taxon>
        <taxon>Halocaridina</taxon>
    </lineage>
</organism>
<evidence type="ECO:0008006" key="3">
    <source>
        <dbReference type="Google" id="ProtNLM"/>
    </source>
</evidence>
<sequence>MRKNKTRLTTTTSTYKEIMSSNFKETALEWDIVKGRQVSSQGVPVKVVILVASSARSGSSFLGELISQQENQIYFYEPAYYLLKLAKDKNAKINGTDILHDMAYCNISSAYVSWLRSMPPNRTIQHSLTNSKCERSNRCLDAAKLNGVCRQASNRIIK</sequence>
<proteinExistence type="predicted"/>
<dbReference type="AlphaFoldDB" id="A0AAN8WWY2"/>
<dbReference type="GO" id="GO:0006044">
    <property type="term" value="P:N-acetylglucosamine metabolic process"/>
    <property type="evidence" value="ECO:0007669"/>
    <property type="project" value="TreeGrafter"/>
</dbReference>
<dbReference type="PANTHER" id="PTHR10704">
    <property type="entry name" value="CARBOHYDRATE SULFOTRANSFERASE"/>
    <property type="match status" value="1"/>
</dbReference>
<evidence type="ECO:0000313" key="1">
    <source>
        <dbReference type="EMBL" id="KAK7071936.1"/>
    </source>
</evidence>